<gene>
    <name evidence="2" type="ORF">CJ014_21450</name>
</gene>
<dbReference type="Proteomes" id="UP000231070">
    <property type="component" value="Unassembled WGS sequence"/>
</dbReference>
<sequence>MTKIALIALGLVSLLLASCANRPGEEFRLRSPGDHLTRMLNEVGVWETPQFARHAESSMGTASTEDWQHVNCLAKPGAKVRVVGRQGDIAEVDVYGGLAVSCSGYVKAEFLSKD</sequence>
<feature type="signal peptide" evidence="1">
    <location>
        <begin position="1"/>
        <end position="20"/>
    </location>
</feature>
<protein>
    <recommendedName>
        <fullName evidence="4">Lipoprotein</fullName>
    </recommendedName>
</protein>
<keyword evidence="1" id="KW-0732">Signal</keyword>
<organism evidence="2 3">
    <name type="scientific">Pleomorphomonas carboxyditropha</name>
    <dbReference type="NCBI Taxonomy" id="2023338"/>
    <lineage>
        <taxon>Bacteria</taxon>
        <taxon>Pseudomonadati</taxon>
        <taxon>Pseudomonadota</taxon>
        <taxon>Alphaproteobacteria</taxon>
        <taxon>Hyphomicrobiales</taxon>
        <taxon>Pleomorphomonadaceae</taxon>
        <taxon>Pleomorphomonas</taxon>
    </lineage>
</organism>
<feature type="chain" id="PRO_5013910124" description="Lipoprotein" evidence="1">
    <location>
        <begin position="21"/>
        <end position="114"/>
    </location>
</feature>
<name>A0A2G9WR56_9HYPH</name>
<accession>A0A2G9WR56</accession>
<evidence type="ECO:0000256" key="1">
    <source>
        <dbReference type="SAM" id="SignalP"/>
    </source>
</evidence>
<keyword evidence="3" id="KW-1185">Reference proteome</keyword>
<evidence type="ECO:0000313" key="3">
    <source>
        <dbReference type="Proteomes" id="UP000231070"/>
    </source>
</evidence>
<evidence type="ECO:0008006" key="4">
    <source>
        <dbReference type="Google" id="ProtNLM"/>
    </source>
</evidence>
<dbReference type="PROSITE" id="PS51257">
    <property type="entry name" value="PROKAR_LIPOPROTEIN"/>
    <property type="match status" value="1"/>
</dbReference>
<reference evidence="2 3" key="1">
    <citation type="submission" date="2017-08" db="EMBL/GenBank/DDBJ databases">
        <title>Pleomorphomonas carboxidotrophicus sp. nov., a new mesophilic hydrogenogenic carboxidotroph.</title>
        <authorList>
            <person name="Esquivel-Elizondo S."/>
            <person name="Krajmalnik-Brown R."/>
            <person name="Maldonado J."/>
        </authorList>
    </citation>
    <scope>NUCLEOTIDE SEQUENCE [LARGE SCALE GENOMIC DNA]</scope>
    <source>
        <strain evidence="2 3">SVCO-16</strain>
    </source>
</reference>
<evidence type="ECO:0000313" key="2">
    <source>
        <dbReference type="EMBL" id="PIO97199.1"/>
    </source>
</evidence>
<dbReference type="EMBL" id="NQVN01000020">
    <property type="protein sequence ID" value="PIO97199.1"/>
    <property type="molecule type" value="Genomic_DNA"/>
</dbReference>
<proteinExistence type="predicted"/>
<dbReference type="AlphaFoldDB" id="A0A2G9WR56"/>
<comment type="caution">
    <text evidence="2">The sequence shown here is derived from an EMBL/GenBank/DDBJ whole genome shotgun (WGS) entry which is preliminary data.</text>
</comment>